<dbReference type="EMBL" id="RBRE01000083">
    <property type="protein sequence ID" value="RMQ42208.1"/>
    <property type="molecule type" value="Genomic_DNA"/>
</dbReference>
<sequence>MGLTDYRALLIDCDEVLVDRDSGVWAALQPLLEHSANRPEREQVLAAFSDAVNGLYPRFGELGFSGLLCFAHRQLAEHFGVRASWEEGMAFARSVAGWTLFEDAPGAMLYLRKFYRLLVYADRDVQDRNALCERLGLESDSLLSLTTHPLDDPRWLADMDLDPSDTLLVSRPPASALATGGLCLIRRERAEHRQPCPADLCINSMADLVAQHQLSLRR</sequence>
<gene>
    <name evidence="1" type="ORF">ALQ04_01073</name>
</gene>
<comment type="caution">
    <text evidence="1">The sequence shown here is derived from an EMBL/GenBank/DDBJ whole genome shotgun (WGS) entry which is preliminary data.</text>
</comment>
<evidence type="ECO:0000313" key="2">
    <source>
        <dbReference type="Proteomes" id="UP000277236"/>
    </source>
</evidence>
<proteinExistence type="predicted"/>
<accession>A0A3M4LL17</accession>
<dbReference type="RefSeq" id="WP_122317699.1">
    <property type="nucleotide sequence ID" value="NZ_RBRE01000083.1"/>
</dbReference>
<dbReference type="OrthoDB" id="5865007at2"/>
<reference evidence="1 2" key="1">
    <citation type="submission" date="2018-08" db="EMBL/GenBank/DDBJ databases">
        <title>Recombination of ecologically and evolutionarily significant loci maintains genetic cohesion in the Pseudomonas syringae species complex.</title>
        <authorList>
            <person name="Dillon M."/>
            <person name="Thakur S."/>
            <person name="Almeida R.N.D."/>
            <person name="Weir B.S."/>
            <person name="Guttman D.S."/>
        </authorList>
    </citation>
    <scope>NUCLEOTIDE SEQUENCE [LARGE SCALE GENOMIC DNA]</scope>
    <source>
        <strain evidence="1 2">ICMP 3353</strain>
    </source>
</reference>
<dbReference type="InterPro" id="IPR036412">
    <property type="entry name" value="HAD-like_sf"/>
</dbReference>
<dbReference type="Proteomes" id="UP000277236">
    <property type="component" value="Unassembled WGS sequence"/>
</dbReference>
<dbReference type="Gene3D" id="1.10.150.750">
    <property type="match status" value="1"/>
</dbReference>
<organism evidence="1 2">
    <name type="scientific">Pseudomonas cichorii</name>
    <dbReference type="NCBI Taxonomy" id="36746"/>
    <lineage>
        <taxon>Bacteria</taxon>
        <taxon>Pseudomonadati</taxon>
        <taxon>Pseudomonadota</taxon>
        <taxon>Gammaproteobacteria</taxon>
        <taxon>Pseudomonadales</taxon>
        <taxon>Pseudomonadaceae</taxon>
        <taxon>Pseudomonas</taxon>
    </lineage>
</organism>
<dbReference type="AlphaFoldDB" id="A0A3M4LL17"/>
<dbReference type="InterPro" id="IPR023214">
    <property type="entry name" value="HAD_sf"/>
</dbReference>
<name>A0A3M4LL17_PSECI</name>
<dbReference type="Gene3D" id="3.40.50.1000">
    <property type="entry name" value="HAD superfamily/HAD-like"/>
    <property type="match status" value="1"/>
</dbReference>
<evidence type="ECO:0000313" key="1">
    <source>
        <dbReference type="EMBL" id="RMQ42208.1"/>
    </source>
</evidence>
<protein>
    <recommendedName>
        <fullName evidence="3">2-haloalkanoic acid dehalogenase</fullName>
    </recommendedName>
</protein>
<evidence type="ECO:0008006" key="3">
    <source>
        <dbReference type="Google" id="ProtNLM"/>
    </source>
</evidence>
<dbReference type="SUPFAM" id="SSF56784">
    <property type="entry name" value="HAD-like"/>
    <property type="match status" value="1"/>
</dbReference>